<gene>
    <name evidence="1" type="ORF">GT694_09700</name>
</gene>
<accession>A0A6L8TDN8</accession>
<sequence length="237" mass="27308">MKKLMKKRWMSLLLTLMICMGTLWSSVVPVYASMADEAMPYTMGETYRGQHFYSKYYSFTLKEKTHVSLRATTYDGTVEFYIYNSNGKKFLDSDNVKYTKNVTTDVYKGTASRTLSKGTYYLQIYDSNREYYFTLNADKTITLAKGNITSLKSNKSGQLIVSCKSVPYAIGYRIQYSTDYRFRKGVKTIYSPVRIKTLTKLSKGKRYYVRVTPYTVYTDGEHAWGATSYVKSAAVKK</sequence>
<reference evidence="1 2" key="1">
    <citation type="journal article" date="2019" name="Nat. Med.">
        <title>A library of human gut bacterial isolates paired with longitudinal multiomics data enables mechanistic microbiome research.</title>
        <authorList>
            <person name="Poyet M."/>
            <person name="Groussin M."/>
            <person name="Gibbons S.M."/>
            <person name="Avila-Pacheco J."/>
            <person name="Jiang X."/>
            <person name="Kearney S.M."/>
            <person name="Perrotta A.R."/>
            <person name="Berdy B."/>
            <person name="Zhao S."/>
            <person name="Lieberman T.D."/>
            <person name="Swanson P.K."/>
            <person name="Smith M."/>
            <person name="Roesemann S."/>
            <person name="Alexander J.E."/>
            <person name="Rich S.A."/>
            <person name="Livny J."/>
            <person name="Vlamakis H."/>
            <person name="Clish C."/>
            <person name="Bullock K."/>
            <person name="Deik A."/>
            <person name="Scott J."/>
            <person name="Pierce K.A."/>
            <person name="Xavier R.J."/>
            <person name="Alm E.J."/>
        </authorList>
    </citation>
    <scope>NUCLEOTIDE SEQUENCE [LARGE SCALE GENOMIC DNA]</scope>
    <source>
        <strain evidence="1 2">BIOML-A4</strain>
    </source>
</reference>
<dbReference type="Proteomes" id="UP000473323">
    <property type="component" value="Unassembled WGS sequence"/>
</dbReference>
<dbReference type="RefSeq" id="WP_021652713.1">
    <property type="nucleotide sequence ID" value="NZ_CP085976.1"/>
</dbReference>
<dbReference type="Gene3D" id="2.60.120.380">
    <property type="match status" value="1"/>
</dbReference>
<dbReference type="AlphaFoldDB" id="A0A6L8TDN8"/>
<protein>
    <submittedName>
        <fullName evidence="1">Fibronectin type III domain-containing protein</fullName>
    </submittedName>
</protein>
<dbReference type="EMBL" id="WWVT01000012">
    <property type="protein sequence ID" value="MZL62313.1"/>
    <property type="molecule type" value="Genomic_DNA"/>
</dbReference>
<dbReference type="Gene3D" id="2.60.40.10">
    <property type="entry name" value="Immunoglobulins"/>
    <property type="match status" value="1"/>
</dbReference>
<evidence type="ECO:0000313" key="2">
    <source>
        <dbReference type="Proteomes" id="UP000473323"/>
    </source>
</evidence>
<dbReference type="InterPro" id="IPR036116">
    <property type="entry name" value="FN3_sf"/>
</dbReference>
<name>A0A6L8TDN8_9FIRM</name>
<organism evidence="1 2">
    <name type="scientific">Blautia massiliensis</name>
    <name type="common">ex Durand et al. 2017</name>
    <dbReference type="NCBI Taxonomy" id="1737424"/>
    <lineage>
        <taxon>Bacteria</taxon>
        <taxon>Bacillati</taxon>
        <taxon>Bacillota</taxon>
        <taxon>Clostridia</taxon>
        <taxon>Lachnospirales</taxon>
        <taxon>Lachnospiraceae</taxon>
        <taxon>Blautia</taxon>
    </lineage>
</organism>
<proteinExistence type="predicted"/>
<dbReference type="SUPFAM" id="SSF49265">
    <property type="entry name" value="Fibronectin type III"/>
    <property type="match status" value="1"/>
</dbReference>
<dbReference type="InterPro" id="IPR013783">
    <property type="entry name" value="Ig-like_fold"/>
</dbReference>
<evidence type="ECO:0000313" key="1">
    <source>
        <dbReference type="EMBL" id="MZL62313.1"/>
    </source>
</evidence>
<comment type="caution">
    <text evidence="1">The sequence shown here is derived from an EMBL/GenBank/DDBJ whole genome shotgun (WGS) entry which is preliminary data.</text>
</comment>